<dbReference type="GO" id="GO:0034069">
    <property type="term" value="F:aminoglycoside N-acetyltransferase activity"/>
    <property type="evidence" value="ECO:0007669"/>
    <property type="project" value="TreeGrafter"/>
</dbReference>
<dbReference type="PANTHER" id="PTHR37817">
    <property type="entry name" value="N-ACETYLTRANSFERASE EIS"/>
    <property type="match status" value="1"/>
</dbReference>
<proteinExistence type="predicted"/>
<dbReference type="CDD" id="cd04301">
    <property type="entry name" value="NAT_SF"/>
    <property type="match status" value="1"/>
</dbReference>
<dbReference type="SUPFAM" id="SSF55729">
    <property type="entry name" value="Acyl-CoA N-acyltransferases (Nat)"/>
    <property type="match status" value="1"/>
</dbReference>
<feature type="domain" description="N-acetyltransferase" evidence="1">
    <location>
        <begin position="8"/>
        <end position="155"/>
    </location>
</feature>
<dbReference type="InterPro" id="IPR025559">
    <property type="entry name" value="Eis_dom"/>
</dbReference>
<dbReference type="Gene3D" id="3.30.1050.10">
    <property type="entry name" value="SCP2 sterol-binding domain"/>
    <property type="match status" value="1"/>
</dbReference>
<dbReference type="Pfam" id="PF13530">
    <property type="entry name" value="SCP2_2"/>
    <property type="match status" value="1"/>
</dbReference>
<dbReference type="InterPro" id="IPR000182">
    <property type="entry name" value="GNAT_dom"/>
</dbReference>
<evidence type="ECO:0000313" key="2">
    <source>
        <dbReference type="EMBL" id="SEE13623.1"/>
    </source>
</evidence>
<dbReference type="InterPro" id="IPR051554">
    <property type="entry name" value="Acetyltransferase_Eis"/>
</dbReference>
<dbReference type="SUPFAM" id="SSF55718">
    <property type="entry name" value="SCP-like"/>
    <property type="match status" value="1"/>
</dbReference>
<keyword evidence="2" id="KW-0808">Transferase</keyword>
<dbReference type="PANTHER" id="PTHR37817:SF1">
    <property type="entry name" value="N-ACETYLTRANSFERASE EIS"/>
    <property type="match status" value="1"/>
</dbReference>
<dbReference type="AlphaFoldDB" id="A0A1H5GD32"/>
<dbReference type="STRING" id="648782.SAMN04488554_1615"/>
<dbReference type="GO" id="GO:0030649">
    <property type="term" value="P:aminoglycoside antibiotic catabolic process"/>
    <property type="evidence" value="ECO:0007669"/>
    <property type="project" value="TreeGrafter"/>
</dbReference>
<reference evidence="3" key="1">
    <citation type="submission" date="2016-10" db="EMBL/GenBank/DDBJ databases">
        <authorList>
            <person name="Varghese N."/>
            <person name="Submissions S."/>
        </authorList>
    </citation>
    <scope>NUCLEOTIDE SEQUENCE [LARGE SCALE GENOMIC DNA]</scope>
    <source>
        <strain evidence="3">DSM 21368</strain>
    </source>
</reference>
<dbReference type="Pfam" id="PF13527">
    <property type="entry name" value="Acetyltransf_9"/>
    <property type="match status" value="1"/>
</dbReference>
<sequence length="402" mass="42633">MSAPHPQPTVRRYTREDQIAGRRLGAEAFGMPAGGPPPVTDEPWPVPGVQHWGAFDGATLAGQMVVDDFESWWTGSLVPTAGIAGVTVAAEYRGHGLVEGLFRAALGASREQGAVISTLFPSAPGIYRSFGYELVGSFDTVRVPTAAAAMVRGGDRLRVRRAAVADVPAVRAVYDAWAASQCGPLSRRGAPFTATDEQYLDRFTGVTVVENPSGAVIGYASWRRGPQEDSALEVTDLLALTADGYRALWRILGSHASIIPSLHLKTSGADPARLFLPTTDWSVIGRQDYMLRVDDVPGAFAARRLRGTAEATFTVAGDRLGVGDGTYRLTVADGASRCERVTSAAPDGVPTFTPQGLALLWAGVQNCATLRLLGHLDGGDPETDAALDQVLAGPEVQIRNHF</sequence>
<dbReference type="PROSITE" id="PS51186">
    <property type="entry name" value="GNAT"/>
    <property type="match status" value="1"/>
</dbReference>
<keyword evidence="3" id="KW-1185">Reference proteome</keyword>
<evidence type="ECO:0000259" key="1">
    <source>
        <dbReference type="PROSITE" id="PS51186"/>
    </source>
</evidence>
<dbReference type="InterPro" id="IPR041380">
    <property type="entry name" value="Acetyltransf_17"/>
</dbReference>
<organism evidence="2 3">
    <name type="scientific">Ruania alba</name>
    <dbReference type="NCBI Taxonomy" id="648782"/>
    <lineage>
        <taxon>Bacteria</taxon>
        <taxon>Bacillati</taxon>
        <taxon>Actinomycetota</taxon>
        <taxon>Actinomycetes</taxon>
        <taxon>Micrococcales</taxon>
        <taxon>Ruaniaceae</taxon>
        <taxon>Ruania</taxon>
    </lineage>
</organism>
<dbReference type="EMBL" id="FNTX01000001">
    <property type="protein sequence ID" value="SEE13623.1"/>
    <property type="molecule type" value="Genomic_DNA"/>
</dbReference>
<protein>
    <submittedName>
        <fullName evidence="2">Predicted acetyltransferase</fullName>
    </submittedName>
</protein>
<dbReference type="Gene3D" id="3.40.630.30">
    <property type="match status" value="2"/>
</dbReference>
<dbReference type="InterPro" id="IPR016181">
    <property type="entry name" value="Acyl_CoA_acyltransferase"/>
</dbReference>
<dbReference type="Pfam" id="PF17668">
    <property type="entry name" value="Acetyltransf_17"/>
    <property type="match status" value="1"/>
</dbReference>
<accession>A0A1H5GD32</accession>
<dbReference type="InterPro" id="IPR036527">
    <property type="entry name" value="SCP2_sterol-bd_dom_sf"/>
</dbReference>
<dbReference type="RefSeq" id="WP_175476983.1">
    <property type="nucleotide sequence ID" value="NZ_FNTX01000001.1"/>
</dbReference>
<name>A0A1H5GD32_9MICO</name>
<gene>
    <name evidence="2" type="ORF">SAMN04488554_1615</name>
</gene>
<evidence type="ECO:0000313" key="3">
    <source>
        <dbReference type="Proteomes" id="UP000199220"/>
    </source>
</evidence>
<dbReference type="Proteomes" id="UP000199220">
    <property type="component" value="Unassembled WGS sequence"/>
</dbReference>